<protein>
    <submittedName>
        <fullName evidence="2">GNAT family N-acetyltransferase</fullName>
    </submittedName>
</protein>
<dbReference type="Proteomes" id="UP000830167">
    <property type="component" value="Chromosome"/>
</dbReference>
<dbReference type="PROSITE" id="PS51186">
    <property type="entry name" value="GNAT"/>
    <property type="match status" value="1"/>
</dbReference>
<reference evidence="2" key="1">
    <citation type="submission" date="2021-12" db="EMBL/GenBank/DDBJ databases">
        <title>Alicyclobacillaceae gen. nov., sp. nov., isolated from chalcocite enrichment system.</title>
        <authorList>
            <person name="Jiang Z."/>
        </authorList>
    </citation>
    <scope>NUCLEOTIDE SEQUENCE</scope>
    <source>
        <strain evidence="2">MYW30-H2</strain>
    </source>
</reference>
<sequence>MVSDKYEVSQNNFVLSTDRNRMDVDVVCKYLHDEAYWCKGIPRDVAERSIQNSLCFGIYHGVEQVGFARVISDFATFAYLGDVFVLPAYRGQGLSKWMMECIMGHPLLQGLRKFQLVTRDAHGLYEKYGFTRIVEPERHMEKTVPANQLYGRDD</sequence>
<dbReference type="EMBL" id="CP089291">
    <property type="protein sequence ID" value="UOF92932.1"/>
    <property type="molecule type" value="Genomic_DNA"/>
</dbReference>
<organism evidence="2 3">
    <name type="scientific">Fodinisporobacter ferrooxydans</name>
    <dbReference type="NCBI Taxonomy" id="2901836"/>
    <lineage>
        <taxon>Bacteria</taxon>
        <taxon>Bacillati</taxon>
        <taxon>Bacillota</taxon>
        <taxon>Bacilli</taxon>
        <taxon>Bacillales</taxon>
        <taxon>Alicyclobacillaceae</taxon>
        <taxon>Fodinisporobacter</taxon>
    </lineage>
</organism>
<dbReference type="InterPro" id="IPR016181">
    <property type="entry name" value="Acyl_CoA_acyltransferase"/>
</dbReference>
<accession>A0ABY4CU43</accession>
<evidence type="ECO:0000313" key="3">
    <source>
        <dbReference type="Proteomes" id="UP000830167"/>
    </source>
</evidence>
<dbReference type="CDD" id="cd04301">
    <property type="entry name" value="NAT_SF"/>
    <property type="match status" value="1"/>
</dbReference>
<evidence type="ECO:0000259" key="1">
    <source>
        <dbReference type="PROSITE" id="PS51186"/>
    </source>
</evidence>
<dbReference type="InterPro" id="IPR000182">
    <property type="entry name" value="GNAT_dom"/>
</dbReference>
<dbReference type="PANTHER" id="PTHR43233">
    <property type="entry name" value="FAMILY N-ACETYLTRANSFERASE, PUTATIVE (AFU_ORTHOLOGUE AFUA_6G03350)-RELATED"/>
    <property type="match status" value="1"/>
</dbReference>
<dbReference type="Pfam" id="PF13508">
    <property type="entry name" value="Acetyltransf_7"/>
    <property type="match status" value="1"/>
</dbReference>
<dbReference type="SUPFAM" id="SSF55729">
    <property type="entry name" value="Acyl-CoA N-acyltransferases (Nat)"/>
    <property type="match status" value="1"/>
</dbReference>
<dbReference type="Gene3D" id="3.40.630.30">
    <property type="match status" value="1"/>
</dbReference>
<feature type="domain" description="N-acetyltransferase" evidence="1">
    <location>
        <begin position="14"/>
        <end position="145"/>
    </location>
</feature>
<evidence type="ECO:0000313" key="2">
    <source>
        <dbReference type="EMBL" id="UOF92932.1"/>
    </source>
</evidence>
<gene>
    <name evidence="2" type="ORF">LSG31_19365</name>
</gene>
<keyword evidence="3" id="KW-1185">Reference proteome</keyword>
<dbReference type="PANTHER" id="PTHR43233:SF1">
    <property type="entry name" value="FAMILY N-ACETYLTRANSFERASE, PUTATIVE (AFU_ORTHOLOGUE AFUA_6G03350)-RELATED"/>
    <property type="match status" value="1"/>
</dbReference>
<dbReference type="RefSeq" id="WP_347439569.1">
    <property type="nucleotide sequence ID" value="NZ_CP089291.1"/>
</dbReference>
<proteinExistence type="predicted"/>
<dbReference type="InterPro" id="IPR053144">
    <property type="entry name" value="Acetyltransferase_Butenolide"/>
</dbReference>
<name>A0ABY4CU43_9BACL</name>